<reference evidence="2 3" key="1">
    <citation type="submission" date="2018-08" db="EMBL/GenBank/DDBJ databases">
        <title>Vibrio harveyi strains pathogenic to white snook Centropomus viridis Lockington (1877) and potential probiotic bacteria.</title>
        <authorList>
            <person name="Soto-Rodriguez S."/>
            <person name="Gomez-Gil B."/>
            <person name="Lozano-Olvera R."/>
        </authorList>
    </citation>
    <scope>NUCLEOTIDE SEQUENCE [LARGE SCALE GENOMIC DNA]</scope>
    <source>
        <strain evidence="2 3">CAIM 1508</strain>
    </source>
</reference>
<protein>
    <recommendedName>
        <fullName evidence="4">Membrane-bound metal-dependent hydrolase</fullName>
    </recommendedName>
</protein>
<keyword evidence="1" id="KW-1133">Transmembrane helix</keyword>
<proteinExistence type="predicted"/>
<evidence type="ECO:0008006" key="4">
    <source>
        <dbReference type="Google" id="ProtNLM"/>
    </source>
</evidence>
<gene>
    <name evidence="2" type="ORF">DS957_003400</name>
</gene>
<feature type="transmembrane region" description="Helical" evidence="1">
    <location>
        <begin position="78"/>
        <end position="97"/>
    </location>
</feature>
<evidence type="ECO:0000313" key="2">
    <source>
        <dbReference type="EMBL" id="RIW17828.1"/>
    </source>
</evidence>
<dbReference type="AlphaFoldDB" id="A0A8B3DTI3"/>
<name>A0A8B3DTI3_VIBHA</name>
<feature type="transmembrane region" description="Helical" evidence="1">
    <location>
        <begin position="52"/>
        <end position="71"/>
    </location>
</feature>
<dbReference type="EMBL" id="QOUW02000007">
    <property type="protein sequence ID" value="RIW17828.1"/>
    <property type="molecule type" value="Genomic_DNA"/>
</dbReference>
<comment type="caution">
    <text evidence="2">The sequence shown here is derived from an EMBL/GenBank/DDBJ whole genome shotgun (WGS) entry which is preliminary data.</text>
</comment>
<sequence>MFAPLPAAMLLDASPLHSMLGALACISAANLPDRLEFGKIPHRTLTHTLSIWLSIAVYGYMLALSLVVIPFEPLKATSTILGAIICGFGCGGVSHWLGDVPNKQPVSTFTPWDGFALYLFKSGEHQRFTIALIGLEAWFLILFLRSELIRTVQMF</sequence>
<keyword evidence="1" id="KW-0812">Transmembrane</keyword>
<feature type="transmembrane region" description="Helical" evidence="1">
    <location>
        <begin position="127"/>
        <end position="144"/>
    </location>
</feature>
<dbReference type="InterPro" id="IPR007404">
    <property type="entry name" value="YdjM-like"/>
</dbReference>
<keyword evidence="1" id="KW-0472">Membrane</keyword>
<evidence type="ECO:0000256" key="1">
    <source>
        <dbReference type="SAM" id="Phobius"/>
    </source>
</evidence>
<dbReference type="Proteomes" id="UP000253437">
    <property type="component" value="Unassembled WGS sequence"/>
</dbReference>
<accession>A0A8B3DTI3</accession>
<evidence type="ECO:0000313" key="3">
    <source>
        <dbReference type="Proteomes" id="UP000253437"/>
    </source>
</evidence>
<organism evidence="2 3">
    <name type="scientific">Vibrio harveyi</name>
    <name type="common">Beneckea harveyi</name>
    <dbReference type="NCBI Taxonomy" id="669"/>
    <lineage>
        <taxon>Bacteria</taxon>
        <taxon>Pseudomonadati</taxon>
        <taxon>Pseudomonadota</taxon>
        <taxon>Gammaproteobacteria</taxon>
        <taxon>Vibrionales</taxon>
        <taxon>Vibrionaceae</taxon>
        <taxon>Vibrio</taxon>
    </lineage>
</organism>
<dbReference type="Pfam" id="PF04307">
    <property type="entry name" value="YdjM"/>
    <property type="match status" value="1"/>
</dbReference>